<organism evidence="1 2">
    <name type="scientific">Natronobacterium texcoconense</name>
    <dbReference type="NCBI Taxonomy" id="1095778"/>
    <lineage>
        <taxon>Archaea</taxon>
        <taxon>Methanobacteriati</taxon>
        <taxon>Methanobacteriota</taxon>
        <taxon>Stenosarchaea group</taxon>
        <taxon>Halobacteria</taxon>
        <taxon>Halobacteriales</taxon>
        <taxon>Natrialbaceae</taxon>
        <taxon>Natronobacterium</taxon>
    </lineage>
</organism>
<evidence type="ECO:0000313" key="1">
    <source>
        <dbReference type="EMBL" id="SDR25985.1"/>
    </source>
</evidence>
<dbReference type="EMBL" id="FNLC01000003">
    <property type="protein sequence ID" value="SDR25985.1"/>
    <property type="molecule type" value="Genomic_DNA"/>
</dbReference>
<proteinExistence type="predicted"/>
<dbReference type="RefSeq" id="WP_170831036.1">
    <property type="nucleotide sequence ID" value="NZ_FNLC01000003.1"/>
</dbReference>
<evidence type="ECO:0000313" key="2">
    <source>
        <dbReference type="Proteomes" id="UP000198848"/>
    </source>
</evidence>
<reference evidence="2" key="1">
    <citation type="submission" date="2016-10" db="EMBL/GenBank/DDBJ databases">
        <authorList>
            <person name="Varghese N."/>
            <person name="Submissions S."/>
        </authorList>
    </citation>
    <scope>NUCLEOTIDE SEQUENCE [LARGE SCALE GENOMIC DNA]</scope>
    <source>
        <strain evidence="2">DSM 24767</strain>
    </source>
</reference>
<dbReference type="OrthoDB" id="233478at2157"/>
<sequence length="231" mass="26190">MLGSLNMGWRHVLFANWPVDPDVVQARLPDALEVDTHDGRAWLSVVPFTNVDVRPKRAPSGVGLPLPELNLRTYVTYEGRPGVYFFSLDAQGVLAVLGARAFHHLPYYYARIALEVVGYRVRFESRRRHPGARPLRFDSTYGPTGDRYHADAGSLEFFLTARDRYYTESPSGELRYAVVEHEPWPLYDATAEIEPDEVFRANGFATPESEPRYLYSPGVETVASESKRLEP</sequence>
<gene>
    <name evidence="1" type="ORF">SAMN04489842_2838</name>
</gene>
<protein>
    <recommendedName>
        <fullName evidence="3">DUF2071 domain-containing protein</fullName>
    </recommendedName>
</protein>
<dbReference type="Pfam" id="PF09844">
    <property type="entry name" value="DUF2071"/>
    <property type="match status" value="1"/>
</dbReference>
<dbReference type="AlphaFoldDB" id="A0A1H1HKD6"/>
<evidence type="ECO:0008006" key="3">
    <source>
        <dbReference type="Google" id="ProtNLM"/>
    </source>
</evidence>
<dbReference type="InterPro" id="IPR023375">
    <property type="entry name" value="ADC_dom_sf"/>
</dbReference>
<dbReference type="Gene3D" id="2.40.400.10">
    <property type="entry name" value="Acetoacetate decarboxylase-like"/>
    <property type="match status" value="1"/>
</dbReference>
<dbReference type="SUPFAM" id="SSF160104">
    <property type="entry name" value="Acetoacetate decarboxylase-like"/>
    <property type="match status" value="1"/>
</dbReference>
<dbReference type="PANTHER" id="PTHR39186:SF1">
    <property type="entry name" value="DUF2071 DOMAIN-CONTAINING PROTEIN"/>
    <property type="match status" value="1"/>
</dbReference>
<dbReference type="Proteomes" id="UP000198848">
    <property type="component" value="Unassembled WGS sequence"/>
</dbReference>
<name>A0A1H1HKD6_NATTX</name>
<keyword evidence="2" id="KW-1185">Reference proteome</keyword>
<accession>A0A1H1HKD6</accession>
<dbReference type="PANTHER" id="PTHR39186">
    <property type="entry name" value="DUF2071 FAMILY PROTEIN"/>
    <property type="match status" value="1"/>
</dbReference>
<dbReference type="InterPro" id="IPR018644">
    <property type="entry name" value="DUF2071"/>
</dbReference>